<feature type="transmembrane region" description="Helical" evidence="1">
    <location>
        <begin position="108"/>
        <end position="127"/>
    </location>
</feature>
<dbReference type="PANTHER" id="PTHR36844:SF1">
    <property type="entry name" value="PROTEASE PRSW"/>
    <property type="match status" value="1"/>
</dbReference>
<protein>
    <recommendedName>
        <fullName evidence="4">Protease PrsW</fullName>
    </recommendedName>
</protein>
<dbReference type="Pfam" id="PF13367">
    <property type="entry name" value="PrsW-protease"/>
    <property type="match status" value="1"/>
</dbReference>
<feature type="transmembrane region" description="Helical" evidence="1">
    <location>
        <begin position="12"/>
        <end position="30"/>
    </location>
</feature>
<keyword evidence="1" id="KW-1133">Transmembrane helix</keyword>
<dbReference type="Proteomes" id="UP000178249">
    <property type="component" value="Unassembled WGS sequence"/>
</dbReference>
<feature type="transmembrane region" description="Helical" evidence="1">
    <location>
        <begin position="72"/>
        <end position="96"/>
    </location>
</feature>
<feature type="transmembrane region" description="Helical" evidence="1">
    <location>
        <begin position="203"/>
        <end position="223"/>
    </location>
</feature>
<evidence type="ECO:0000256" key="1">
    <source>
        <dbReference type="SAM" id="Phobius"/>
    </source>
</evidence>
<feature type="transmembrane region" description="Helical" evidence="1">
    <location>
        <begin position="147"/>
        <end position="169"/>
    </location>
</feature>
<dbReference type="EMBL" id="MFKP01000013">
    <property type="protein sequence ID" value="OGG44308.1"/>
    <property type="molecule type" value="Genomic_DNA"/>
</dbReference>
<evidence type="ECO:0000313" key="3">
    <source>
        <dbReference type="Proteomes" id="UP000178249"/>
    </source>
</evidence>
<feature type="transmembrane region" description="Helical" evidence="1">
    <location>
        <begin position="176"/>
        <end position="197"/>
    </location>
</feature>
<reference evidence="2 3" key="1">
    <citation type="journal article" date="2016" name="Nat. Commun.">
        <title>Thousands of microbial genomes shed light on interconnected biogeochemical processes in an aquifer system.</title>
        <authorList>
            <person name="Anantharaman K."/>
            <person name="Brown C.T."/>
            <person name="Hug L.A."/>
            <person name="Sharon I."/>
            <person name="Castelle C.J."/>
            <person name="Probst A.J."/>
            <person name="Thomas B.C."/>
            <person name="Singh A."/>
            <person name="Wilkins M.J."/>
            <person name="Karaoz U."/>
            <person name="Brodie E.L."/>
            <person name="Williams K.H."/>
            <person name="Hubbard S.S."/>
            <person name="Banfield J.F."/>
        </authorList>
    </citation>
    <scope>NUCLEOTIDE SEQUENCE [LARGE SCALE GENOMIC DNA]</scope>
</reference>
<feature type="transmembrane region" description="Helical" evidence="1">
    <location>
        <begin position="42"/>
        <end position="60"/>
    </location>
</feature>
<dbReference type="AlphaFoldDB" id="A0A1F6C5F2"/>
<evidence type="ECO:0008006" key="4">
    <source>
        <dbReference type="Google" id="ProtNLM"/>
    </source>
</evidence>
<keyword evidence="1" id="KW-0812">Transmembrane</keyword>
<keyword evidence="1" id="KW-0472">Membrane</keyword>
<dbReference type="InterPro" id="IPR026898">
    <property type="entry name" value="PrsW"/>
</dbReference>
<name>A0A1F6C5F2_9BACT</name>
<dbReference type="PANTHER" id="PTHR36844">
    <property type="entry name" value="PROTEASE PRSW"/>
    <property type="match status" value="1"/>
</dbReference>
<accession>A0A1F6C5F2</accession>
<gene>
    <name evidence="2" type="ORF">A2841_02280</name>
</gene>
<dbReference type="GO" id="GO:0008233">
    <property type="term" value="F:peptidase activity"/>
    <property type="evidence" value="ECO:0007669"/>
    <property type="project" value="InterPro"/>
</dbReference>
<proteinExistence type="predicted"/>
<comment type="caution">
    <text evidence="2">The sequence shown here is derived from an EMBL/GenBank/DDBJ whole genome shotgun (WGS) entry which is preliminary data.</text>
</comment>
<evidence type="ECO:0000313" key="2">
    <source>
        <dbReference type="EMBL" id="OGG44308.1"/>
    </source>
</evidence>
<organism evidence="2 3">
    <name type="scientific">Candidatus Kaiserbacteria bacterium RIFCSPHIGHO2_01_FULL_48_10</name>
    <dbReference type="NCBI Taxonomy" id="1798476"/>
    <lineage>
        <taxon>Bacteria</taxon>
        <taxon>Candidatus Kaiseribacteriota</taxon>
    </lineage>
</organism>
<sequence>METLGAHLGNYFFAGLAGFIPACIWLLFWLREDKKRPEPRFLILLAFAAGMGAVIIVLPFQGYAANVLPMGFLLILVWSAIEEIVKFGMAWIAVLYRSAVDEPIDVPVYLITVALGFSALENAFFLFNPLSAGRFAEVVLTGDLRFIGATLIHVLASAVIGGAFAFSFYREQIHKVWYGLCGIILAIFLHALFNFLIMTTGASWILTVFLGVWVGIIMLLLTLERIKEIHRPFWWEKMFMRSL</sequence>